<evidence type="ECO:0000256" key="2">
    <source>
        <dbReference type="ARBA" id="ARBA00022723"/>
    </source>
</evidence>
<dbReference type="InterPro" id="IPR020843">
    <property type="entry name" value="ER"/>
</dbReference>
<evidence type="ECO:0000313" key="6">
    <source>
        <dbReference type="EMBL" id="MTD59378.1"/>
    </source>
</evidence>
<sequence length="373" mass="38971">MHTRAAIIRESPGTFEVVDVELDDPRQGELKVRMVASGLCHSDDHFQTGDMPPGHLPLIGGHEGAGVVEEVGPNTPGWDVGDHVVFSFMPSCGRCRFCSEGMTNLCDLGAYLLIGSRFDAEGSFRFSLPDGTGVGQNCAVGTFAERTVVSVDSAIKVDKDLPLDKLCLLGCAVGTGMGSAINSAGVRPGDITIVMGVGGIGINAVQGAAHAGATATIAVDPVALKRDTALAMGATHAFTTIAEAAEHARSMTNGQGADSAIVTPGVVSGQDVADAFAAIRKGGVVVVTGTTPMDEIGIPVSLFELTLMQKRIQGSLFGGCNPRADIPRQIDMYRNGQLKLDDLVTKTYRLDDITKAYDDLRAGLNIRGVVLFD</sequence>
<keyword evidence="2" id="KW-0479">Metal-binding</keyword>
<dbReference type="InterPro" id="IPR023921">
    <property type="entry name" value="ADH_Zn_actinomycetes"/>
</dbReference>
<dbReference type="OrthoDB" id="3265141at2"/>
<keyword evidence="3" id="KW-0862">Zinc</keyword>
<dbReference type="EMBL" id="WMBA01000101">
    <property type="protein sequence ID" value="MTD59378.1"/>
    <property type="molecule type" value="Genomic_DNA"/>
</dbReference>
<dbReference type="Pfam" id="PF08240">
    <property type="entry name" value="ADH_N"/>
    <property type="match status" value="1"/>
</dbReference>
<dbReference type="CDD" id="cd08279">
    <property type="entry name" value="Zn_ADH_class_III"/>
    <property type="match status" value="1"/>
</dbReference>
<comment type="similarity">
    <text evidence="1">Belongs to the zinc-containing alcohol dehydrogenase family.</text>
</comment>
<dbReference type="Gene3D" id="3.90.180.10">
    <property type="entry name" value="Medium-chain alcohol dehydrogenases, catalytic domain"/>
    <property type="match status" value="1"/>
</dbReference>
<dbReference type="Pfam" id="PF00107">
    <property type="entry name" value="ADH_zinc_N"/>
    <property type="match status" value="1"/>
</dbReference>
<evidence type="ECO:0000313" key="7">
    <source>
        <dbReference type="Proteomes" id="UP000440096"/>
    </source>
</evidence>
<dbReference type="InterPro" id="IPR011032">
    <property type="entry name" value="GroES-like_sf"/>
</dbReference>
<accession>A0A6N7ZCC5</accession>
<dbReference type="GO" id="GO:0046294">
    <property type="term" value="P:formaldehyde catabolic process"/>
    <property type="evidence" value="ECO:0007669"/>
    <property type="project" value="TreeGrafter"/>
</dbReference>
<proteinExistence type="inferred from homology"/>
<evidence type="ECO:0000256" key="1">
    <source>
        <dbReference type="ARBA" id="ARBA00008072"/>
    </source>
</evidence>
<gene>
    <name evidence="6" type="ORF">GKO32_36155</name>
</gene>
<dbReference type="GO" id="GO:0008270">
    <property type="term" value="F:zinc ion binding"/>
    <property type="evidence" value="ECO:0007669"/>
    <property type="project" value="TreeGrafter"/>
</dbReference>
<dbReference type="Proteomes" id="UP000440096">
    <property type="component" value="Unassembled WGS sequence"/>
</dbReference>
<dbReference type="AlphaFoldDB" id="A0A6N7ZCC5"/>
<dbReference type="Gene3D" id="3.40.50.720">
    <property type="entry name" value="NAD(P)-binding Rossmann-like Domain"/>
    <property type="match status" value="1"/>
</dbReference>
<dbReference type="PANTHER" id="PTHR43880:SF12">
    <property type="entry name" value="ALCOHOL DEHYDROGENASE CLASS-3"/>
    <property type="match status" value="1"/>
</dbReference>
<evidence type="ECO:0000256" key="4">
    <source>
        <dbReference type="ARBA" id="ARBA00023027"/>
    </source>
</evidence>
<comment type="caution">
    <text evidence="6">The sequence shown here is derived from an EMBL/GenBank/DDBJ whole genome shotgun (WGS) entry which is preliminary data.</text>
</comment>
<feature type="domain" description="Enoyl reductase (ER)" evidence="5">
    <location>
        <begin position="13"/>
        <end position="371"/>
    </location>
</feature>
<keyword evidence="6" id="KW-0560">Oxidoreductase</keyword>
<dbReference type="SUPFAM" id="SSF50129">
    <property type="entry name" value="GroES-like"/>
    <property type="match status" value="2"/>
</dbReference>
<dbReference type="InterPro" id="IPR013154">
    <property type="entry name" value="ADH-like_N"/>
</dbReference>
<dbReference type="GO" id="GO:0005829">
    <property type="term" value="C:cytosol"/>
    <property type="evidence" value="ECO:0007669"/>
    <property type="project" value="TreeGrafter"/>
</dbReference>
<dbReference type="SUPFAM" id="SSF51735">
    <property type="entry name" value="NAD(P)-binding Rossmann-fold domains"/>
    <property type="match status" value="1"/>
</dbReference>
<name>A0A6N7ZCC5_9PSEU</name>
<dbReference type="InterPro" id="IPR036291">
    <property type="entry name" value="NAD(P)-bd_dom_sf"/>
</dbReference>
<keyword evidence="4" id="KW-0520">NAD</keyword>
<dbReference type="RefSeq" id="WP_154761421.1">
    <property type="nucleotide sequence ID" value="NZ_WMBA01000101.1"/>
</dbReference>
<reference evidence="6 7" key="1">
    <citation type="submission" date="2019-11" db="EMBL/GenBank/DDBJ databases">
        <title>Draft genome of Amycolatopsis RM579.</title>
        <authorList>
            <person name="Duangmal K."/>
            <person name="Mingma R."/>
        </authorList>
    </citation>
    <scope>NUCLEOTIDE SEQUENCE [LARGE SCALE GENOMIC DNA]</scope>
    <source>
        <strain evidence="6 7">RM579</strain>
    </source>
</reference>
<organism evidence="6 7">
    <name type="scientific">Amycolatopsis pithecellobii</name>
    <dbReference type="NCBI Taxonomy" id="664692"/>
    <lineage>
        <taxon>Bacteria</taxon>
        <taxon>Bacillati</taxon>
        <taxon>Actinomycetota</taxon>
        <taxon>Actinomycetes</taxon>
        <taxon>Pseudonocardiales</taxon>
        <taxon>Pseudonocardiaceae</taxon>
        <taxon>Amycolatopsis</taxon>
    </lineage>
</organism>
<dbReference type="SMART" id="SM00829">
    <property type="entry name" value="PKS_ER"/>
    <property type="match status" value="1"/>
</dbReference>
<dbReference type="NCBIfam" id="TIGR03989">
    <property type="entry name" value="Rxyl_3153"/>
    <property type="match status" value="1"/>
</dbReference>
<evidence type="ECO:0000256" key="3">
    <source>
        <dbReference type="ARBA" id="ARBA00022833"/>
    </source>
</evidence>
<keyword evidence="7" id="KW-1185">Reference proteome</keyword>
<evidence type="ECO:0000259" key="5">
    <source>
        <dbReference type="SMART" id="SM00829"/>
    </source>
</evidence>
<protein>
    <submittedName>
        <fullName evidence="6">NDMA-dependent alcohol dehydrogenase</fullName>
        <ecNumber evidence="6">1.1.99.36</ecNumber>
    </submittedName>
</protein>
<dbReference type="InterPro" id="IPR013149">
    <property type="entry name" value="ADH-like_C"/>
</dbReference>
<dbReference type="GO" id="GO:0051903">
    <property type="term" value="F:S-(hydroxymethyl)glutathione dehydrogenase [NAD(P)+] activity"/>
    <property type="evidence" value="ECO:0007669"/>
    <property type="project" value="TreeGrafter"/>
</dbReference>
<dbReference type="EC" id="1.1.99.36" evidence="6"/>
<dbReference type="PANTHER" id="PTHR43880">
    <property type="entry name" value="ALCOHOL DEHYDROGENASE"/>
    <property type="match status" value="1"/>
</dbReference>